<dbReference type="InterPro" id="IPR008253">
    <property type="entry name" value="Marvel"/>
</dbReference>
<evidence type="ECO:0000256" key="3">
    <source>
        <dbReference type="ARBA" id="ARBA00022989"/>
    </source>
</evidence>
<evidence type="ECO:0000256" key="5">
    <source>
        <dbReference type="PROSITE-ProRule" id="PRU00581"/>
    </source>
</evidence>
<evidence type="ECO:0000313" key="8">
    <source>
        <dbReference type="EMBL" id="VDN52739.1"/>
    </source>
</evidence>
<evidence type="ECO:0000313" key="10">
    <source>
        <dbReference type="Proteomes" id="UP000274756"/>
    </source>
</evidence>
<proteinExistence type="predicted"/>
<feature type="transmembrane region" description="Helical" evidence="6">
    <location>
        <begin position="59"/>
        <end position="85"/>
    </location>
</feature>
<evidence type="ECO:0000256" key="4">
    <source>
        <dbReference type="ARBA" id="ARBA00023136"/>
    </source>
</evidence>
<evidence type="ECO:0000256" key="2">
    <source>
        <dbReference type="ARBA" id="ARBA00022692"/>
    </source>
</evidence>
<dbReference type="GO" id="GO:0016020">
    <property type="term" value="C:membrane"/>
    <property type="evidence" value="ECO:0007669"/>
    <property type="project" value="UniProtKB-SubCell"/>
</dbReference>
<reference evidence="8 10" key="2">
    <citation type="submission" date="2018-11" db="EMBL/GenBank/DDBJ databases">
        <authorList>
            <consortium name="Pathogen Informatics"/>
        </authorList>
    </citation>
    <scope>NUCLEOTIDE SEQUENCE [LARGE SCALE GENOMIC DNA]</scope>
</reference>
<evidence type="ECO:0000256" key="6">
    <source>
        <dbReference type="SAM" id="Phobius"/>
    </source>
</evidence>
<keyword evidence="10" id="KW-1185">Reference proteome</keyword>
<feature type="domain" description="MARVEL" evidence="7">
    <location>
        <begin position="1"/>
        <end position="119"/>
    </location>
</feature>
<keyword evidence="3 6" id="KW-1133">Transmembrane helix</keyword>
<dbReference type="Pfam" id="PF01284">
    <property type="entry name" value="MARVEL"/>
    <property type="match status" value="1"/>
</dbReference>
<evidence type="ECO:0000259" key="7">
    <source>
        <dbReference type="PROSITE" id="PS51225"/>
    </source>
</evidence>
<dbReference type="PROSITE" id="PS51225">
    <property type="entry name" value="MARVEL"/>
    <property type="match status" value="1"/>
</dbReference>
<name>A0A0N4UM03_DRAME</name>
<dbReference type="Proteomes" id="UP000274756">
    <property type="component" value="Unassembled WGS sequence"/>
</dbReference>
<reference evidence="11" key="1">
    <citation type="submission" date="2017-02" db="UniProtKB">
        <authorList>
            <consortium name="WormBaseParasite"/>
        </authorList>
    </citation>
    <scope>IDENTIFICATION</scope>
</reference>
<comment type="subcellular location">
    <subcellularLocation>
        <location evidence="1">Membrane</location>
        <topology evidence="1">Multi-pass membrane protein</topology>
    </subcellularLocation>
</comment>
<dbReference type="PANTHER" id="PTHR22776">
    <property type="entry name" value="MARVEL-CONTAINING POTENTIAL LIPID RAFT-ASSOCIATED PROTEIN"/>
    <property type="match status" value="1"/>
</dbReference>
<dbReference type="WBParaSite" id="DME_0000885201-mRNA-1">
    <property type="protein sequence ID" value="DME_0000885201-mRNA-1"/>
    <property type="gene ID" value="DME_0000885201"/>
</dbReference>
<organism evidence="9 11">
    <name type="scientific">Dracunculus medinensis</name>
    <name type="common">Guinea worm</name>
    <dbReference type="NCBI Taxonomy" id="318479"/>
    <lineage>
        <taxon>Eukaryota</taxon>
        <taxon>Metazoa</taxon>
        <taxon>Ecdysozoa</taxon>
        <taxon>Nematoda</taxon>
        <taxon>Chromadorea</taxon>
        <taxon>Rhabditida</taxon>
        <taxon>Spirurina</taxon>
        <taxon>Dracunculoidea</taxon>
        <taxon>Dracunculidae</taxon>
        <taxon>Dracunculus</taxon>
    </lineage>
</organism>
<keyword evidence="2 5" id="KW-0812">Transmembrane</keyword>
<dbReference type="AlphaFoldDB" id="A0A0N4UM03"/>
<protein>
    <submittedName>
        <fullName evidence="11">MARVEL domain-containing protein</fullName>
    </submittedName>
</protein>
<evidence type="ECO:0000256" key="1">
    <source>
        <dbReference type="ARBA" id="ARBA00004141"/>
    </source>
</evidence>
<feature type="transmembrane region" description="Helical" evidence="6">
    <location>
        <begin position="29"/>
        <end position="47"/>
    </location>
</feature>
<dbReference type="PANTHER" id="PTHR22776:SF49">
    <property type="entry name" value="MARVEL DOMAIN-CONTAINING PROTEIN"/>
    <property type="match status" value="1"/>
</dbReference>
<evidence type="ECO:0000313" key="11">
    <source>
        <dbReference type="WBParaSite" id="DME_0000885201-mRNA-1"/>
    </source>
</evidence>
<accession>A0A0N4UM03</accession>
<evidence type="ECO:0000313" key="9">
    <source>
        <dbReference type="Proteomes" id="UP000038040"/>
    </source>
</evidence>
<keyword evidence="4 5" id="KW-0472">Membrane</keyword>
<dbReference type="OrthoDB" id="10028364at2759"/>
<dbReference type="EMBL" id="UYYG01000076">
    <property type="protein sequence ID" value="VDN52739.1"/>
    <property type="molecule type" value="Genomic_DNA"/>
</dbReference>
<dbReference type="InterPro" id="IPR050578">
    <property type="entry name" value="MARVEL-CKLF_proteins"/>
</dbReference>
<dbReference type="Proteomes" id="UP000038040">
    <property type="component" value="Unplaced"/>
</dbReference>
<sequence>MYLVLNFICFICLLAGGPAYFSGAGWATFVTTVGLGVSLTLLCLYLFRIVDIVTRIPWIICEMIFCFAWTIFFFITASVLAVASVKYRTGAGYAAAAFFAFGAMCTYAFDCYLKFLAWKANEIATGGTPMTTTYSTGPSVQKKVVISEPYKQ</sequence>
<feature type="transmembrane region" description="Helical" evidence="6">
    <location>
        <begin position="91"/>
        <end position="109"/>
    </location>
</feature>
<gene>
    <name evidence="8" type="ORF">DME_LOCUS2712</name>
</gene>